<feature type="region of interest" description="Disordered" evidence="4">
    <location>
        <begin position="507"/>
        <end position="554"/>
    </location>
</feature>
<keyword evidence="1" id="KW-0479">Metal-binding</keyword>
<feature type="compositionally biased region" description="Low complexity" evidence="4">
    <location>
        <begin position="30"/>
        <end position="50"/>
    </location>
</feature>
<dbReference type="PANTHER" id="PTHR45658">
    <property type="entry name" value="GATA TRANSCRIPTION FACTOR"/>
    <property type="match status" value="1"/>
</dbReference>
<feature type="region of interest" description="Disordered" evidence="4">
    <location>
        <begin position="1"/>
        <end position="172"/>
    </location>
</feature>
<sequence>MSDYSVTQYHSQFPGGGEGANTPQSPRAFTPGSQWWPQSQQQTPTTVVSGDAHNPLLSPLPPGVSPHRFNGGNTGNNNNNNNNNNDSSNNNSSSNFGPAPWANPPPVFQTGGNIPNSQGPAGYWGGQFPAPRATPPNPQSQQGFRGFHSPAPAPSSPISTQPPLPRPTSPHPFSQCSIALAVDVSGSTAGRILRIETEFMSGIIQQIFQASQRNVHILPWNDHAEAPCALTNLRSLESRGGTNPVSLLLSRPHLAALRSSGVWFLLTDGDIDEWEVRRFSTHLAQERMHGVPVVVVVFGSTDRSMPAQCNISVGLSPFAAVPHSALLYQDVQLHGRCYVLAAKGCFEGLGTAGGDPVVLGDNTTWFDLPTIDSGTAFQGLVIPPPLELSPEEIALSDGLRVNFSTLFNTNLSDAQVTELLGNQNHLQSILLNAQAQGQSGSARSWLQRNQTPAFGSPSAAGGVMDGRAAQSVQQLTQALQGAHIGRGGGGGRGGTNVDVLRAQLREAHRRNSSQQQPQQQLQQQRQQQQFQLQQQQQQQQQQRYFPPPSAARNSRDATIGAALESLNRATRSGFSSATLTSASQIAPTSRPPGTHFTAPLPPRQPTPPAALDTNGAFLGECSLCFESNALLSILFKRPTTPAPSPPQPLLFPLSLGSAPYNDVVSSWMCCYDCSTLLVAQRETPLREPATATLPLVSWTRNSALWRSVLHSALSTPDIPPSPLLPVLFLAVLENCLEKTWSAQDGSEENRQRRAALTFVRDTVLAEVKVAGDEHKGPIGAWVTDVLLRPKKGEDSLAWKYPMEGFVLMTKLARTYDKTLGQPEITKVVWKKILHTVASRYVIALSRGEGTEEARKGSIRKYVLQGISLAKGGEEGWMDGLRKLGFLGSGDLLALAMLPGEVRWIESVAGEAMAKWIGWLSDLEGVVGAGAKQCIAMIRRRWGEEVEGVVDGIDWEGEVL</sequence>
<organism evidence="5 6">
    <name type="scientific">Tuber borchii</name>
    <name type="common">White truffle</name>
    <dbReference type="NCBI Taxonomy" id="42251"/>
    <lineage>
        <taxon>Eukaryota</taxon>
        <taxon>Fungi</taxon>
        <taxon>Dikarya</taxon>
        <taxon>Ascomycota</taxon>
        <taxon>Pezizomycotina</taxon>
        <taxon>Pezizomycetes</taxon>
        <taxon>Pezizales</taxon>
        <taxon>Tuberaceae</taxon>
        <taxon>Tuber</taxon>
    </lineage>
</organism>
<comment type="caution">
    <text evidence="5">The sequence shown here is derived from an EMBL/GenBank/DDBJ whole genome shotgun (WGS) entry which is preliminary data.</text>
</comment>
<dbReference type="PANTHER" id="PTHR45658:SF122">
    <property type="entry name" value="GATA ZINC FINGER DOMAIN-CONTAINING PROTEIN 6"/>
    <property type="match status" value="1"/>
</dbReference>
<evidence type="ECO:0000256" key="1">
    <source>
        <dbReference type="ARBA" id="ARBA00022723"/>
    </source>
</evidence>
<dbReference type="InterPro" id="IPR051140">
    <property type="entry name" value="GATA_TF"/>
</dbReference>
<evidence type="ECO:0008006" key="7">
    <source>
        <dbReference type="Google" id="ProtNLM"/>
    </source>
</evidence>
<protein>
    <recommendedName>
        <fullName evidence="7">VWFA domain-containing protein</fullName>
    </recommendedName>
</protein>
<evidence type="ECO:0000313" key="6">
    <source>
        <dbReference type="Proteomes" id="UP000244722"/>
    </source>
</evidence>
<keyword evidence="2" id="KW-0863">Zinc-finger</keyword>
<dbReference type="GO" id="GO:0008270">
    <property type="term" value="F:zinc ion binding"/>
    <property type="evidence" value="ECO:0007669"/>
    <property type="project" value="UniProtKB-KW"/>
</dbReference>
<dbReference type="SUPFAM" id="SSF53300">
    <property type="entry name" value="vWA-like"/>
    <property type="match status" value="1"/>
</dbReference>
<dbReference type="Proteomes" id="UP000244722">
    <property type="component" value="Unassembled WGS sequence"/>
</dbReference>
<proteinExistence type="predicted"/>
<feature type="compositionally biased region" description="Low complexity" evidence="4">
    <location>
        <begin position="514"/>
        <end position="542"/>
    </location>
</feature>
<keyword evidence="6" id="KW-1185">Reference proteome</keyword>
<evidence type="ECO:0000256" key="4">
    <source>
        <dbReference type="SAM" id="MobiDB-lite"/>
    </source>
</evidence>
<keyword evidence="3" id="KW-0862">Zinc</keyword>
<gene>
    <name evidence="5" type="ORF">B9Z19DRAFT_1100747</name>
</gene>
<dbReference type="OrthoDB" id="3554680at2759"/>
<dbReference type="InterPro" id="IPR036465">
    <property type="entry name" value="vWFA_dom_sf"/>
</dbReference>
<feature type="compositionally biased region" description="Polar residues" evidence="4">
    <location>
        <begin position="110"/>
        <end position="119"/>
    </location>
</feature>
<name>A0A2T6ZVL0_TUBBO</name>
<feature type="compositionally biased region" description="Pro residues" evidence="4">
    <location>
        <begin position="151"/>
        <end position="170"/>
    </location>
</feature>
<dbReference type="AlphaFoldDB" id="A0A2T6ZVL0"/>
<dbReference type="EMBL" id="NESQ01000089">
    <property type="protein sequence ID" value="PUU79529.1"/>
    <property type="molecule type" value="Genomic_DNA"/>
</dbReference>
<feature type="compositionally biased region" description="Polar residues" evidence="4">
    <location>
        <begin position="1"/>
        <end position="11"/>
    </location>
</feature>
<reference evidence="5 6" key="1">
    <citation type="submission" date="2017-04" db="EMBL/GenBank/DDBJ databases">
        <title>Draft genome sequence of Tuber borchii Vittad., a whitish edible truffle.</title>
        <authorList>
            <consortium name="DOE Joint Genome Institute"/>
            <person name="Murat C."/>
            <person name="Kuo A."/>
            <person name="Barry K.W."/>
            <person name="Clum A."/>
            <person name="Dockter R.B."/>
            <person name="Fauchery L."/>
            <person name="Iotti M."/>
            <person name="Kohler A."/>
            <person name="Labutti K."/>
            <person name="Lindquist E.A."/>
            <person name="Lipzen A."/>
            <person name="Ohm R.A."/>
            <person name="Wang M."/>
            <person name="Grigoriev I.V."/>
            <person name="Zambonelli A."/>
            <person name="Martin F.M."/>
        </authorList>
    </citation>
    <scope>NUCLEOTIDE SEQUENCE [LARGE SCALE GENOMIC DNA]</scope>
    <source>
        <strain evidence="5 6">Tbo3840</strain>
    </source>
</reference>
<evidence type="ECO:0000313" key="5">
    <source>
        <dbReference type="EMBL" id="PUU79529.1"/>
    </source>
</evidence>
<evidence type="ECO:0000256" key="2">
    <source>
        <dbReference type="ARBA" id="ARBA00022771"/>
    </source>
</evidence>
<accession>A0A2T6ZVL0</accession>
<evidence type="ECO:0000256" key="3">
    <source>
        <dbReference type="ARBA" id="ARBA00022833"/>
    </source>
</evidence>
<feature type="compositionally biased region" description="Low complexity" evidence="4">
    <location>
        <begin position="75"/>
        <end position="95"/>
    </location>
</feature>